<evidence type="ECO:0000256" key="2">
    <source>
        <dbReference type="ARBA" id="ARBA00004496"/>
    </source>
</evidence>
<dbReference type="CDD" id="cd11692">
    <property type="entry name" value="HRI1_N_like"/>
    <property type="match status" value="1"/>
</dbReference>
<comment type="caution">
    <text evidence="7">The sequence shown here is derived from an EMBL/GenBank/DDBJ whole genome shotgun (WGS) entry which is preliminary data.</text>
</comment>
<evidence type="ECO:0000313" key="7">
    <source>
        <dbReference type="EMBL" id="KAK3049140.1"/>
    </source>
</evidence>
<dbReference type="AlphaFoldDB" id="A0AAJ0GBR7"/>
<dbReference type="CDD" id="cd11693">
    <property type="entry name" value="HRI1_C_like"/>
    <property type="match status" value="1"/>
</dbReference>
<evidence type="ECO:0000256" key="5">
    <source>
        <dbReference type="ARBA" id="ARBA00022490"/>
    </source>
</evidence>
<reference evidence="7" key="1">
    <citation type="submission" date="2023-04" db="EMBL/GenBank/DDBJ databases">
        <title>Black Yeasts Isolated from many extreme environments.</title>
        <authorList>
            <person name="Coleine C."/>
            <person name="Stajich J.E."/>
            <person name="Selbmann L."/>
        </authorList>
    </citation>
    <scope>NUCLEOTIDE SEQUENCE</scope>
    <source>
        <strain evidence="7">CCFEE 5312</strain>
    </source>
</reference>
<dbReference type="GO" id="GO:0005737">
    <property type="term" value="C:cytoplasm"/>
    <property type="evidence" value="ECO:0007669"/>
    <property type="project" value="UniProtKB-SubCell"/>
</dbReference>
<sequence length="241" mass="26841">MSISIRISIRWLPDEASEPTTTVVLTSPKRRFVDIRILNPDPEDAQHNNPIGADILPPERLDWAFAGTSTSELRFDAEGKGTVHGTWHHWVSNRDANVDGVVDEGDNHSLPNDRTLETGNMTNPATGEATDYEEIWLDAPVLSTGKGEGKLCAVLVLEDGEHEARGMVVRVGQFCQGVLRVGEGFTLERWEWREEGGWRREVRMGDLWVPCGVLLEGERVAVGGEVRFGEFVWKVVEVGEI</sequence>
<comment type="subcellular location">
    <subcellularLocation>
        <location evidence="2">Cytoplasm</location>
    </subcellularLocation>
    <subcellularLocation>
        <location evidence="1">Nucleus</location>
    </subcellularLocation>
</comment>
<gene>
    <name evidence="7" type="ORF">LTR09_009559</name>
</gene>
<dbReference type="InterPro" id="IPR038744">
    <property type="entry name" value="Hri1_N"/>
</dbReference>
<accession>A0AAJ0GBR7</accession>
<evidence type="ECO:0000313" key="8">
    <source>
        <dbReference type="Proteomes" id="UP001271007"/>
    </source>
</evidence>
<protein>
    <recommendedName>
        <fullName evidence="4">Protein HRI1</fullName>
    </recommendedName>
</protein>
<evidence type="ECO:0000256" key="3">
    <source>
        <dbReference type="ARBA" id="ARBA00005229"/>
    </source>
</evidence>
<dbReference type="Proteomes" id="UP001271007">
    <property type="component" value="Unassembled WGS sequence"/>
</dbReference>
<dbReference type="InterPro" id="IPR031818">
    <property type="entry name" value="Hri1"/>
</dbReference>
<evidence type="ECO:0000256" key="6">
    <source>
        <dbReference type="ARBA" id="ARBA00023242"/>
    </source>
</evidence>
<keyword evidence="5" id="KW-0963">Cytoplasm</keyword>
<evidence type="ECO:0000256" key="4">
    <source>
        <dbReference type="ARBA" id="ARBA00017063"/>
    </source>
</evidence>
<keyword evidence="6" id="KW-0539">Nucleus</keyword>
<dbReference type="InterPro" id="IPR043047">
    <property type="entry name" value="Hri1_N_sf"/>
</dbReference>
<dbReference type="Gene3D" id="2.40.128.320">
    <property type="entry name" value="Protein HRI1, N-terminal domain"/>
    <property type="match status" value="1"/>
</dbReference>
<organism evidence="7 8">
    <name type="scientific">Extremus antarcticus</name>
    <dbReference type="NCBI Taxonomy" id="702011"/>
    <lineage>
        <taxon>Eukaryota</taxon>
        <taxon>Fungi</taxon>
        <taxon>Dikarya</taxon>
        <taxon>Ascomycota</taxon>
        <taxon>Pezizomycotina</taxon>
        <taxon>Dothideomycetes</taxon>
        <taxon>Dothideomycetidae</taxon>
        <taxon>Mycosphaerellales</taxon>
        <taxon>Extremaceae</taxon>
        <taxon>Extremus</taxon>
    </lineage>
</organism>
<keyword evidence="8" id="KW-1185">Reference proteome</keyword>
<dbReference type="GO" id="GO:0005634">
    <property type="term" value="C:nucleus"/>
    <property type="evidence" value="ECO:0007669"/>
    <property type="project" value="UniProtKB-SubCell"/>
</dbReference>
<dbReference type="Pfam" id="PF16815">
    <property type="entry name" value="HRI1"/>
    <property type="match status" value="1"/>
</dbReference>
<proteinExistence type="inferred from homology"/>
<evidence type="ECO:0000256" key="1">
    <source>
        <dbReference type="ARBA" id="ARBA00004123"/>
    </source>
</evidence>
<dbReference type="EMBL" id="JAWDJX010000042">
    <property type="protein sequence ID" value="KAK3049140.1"/>
    <property type="molecule type" value="Genomic_DNA"/>
</dbReference>
<name>A0AAJ0GBR7_9PEZI</name>
<comment type="similarity">
    <text evidence="3">Belongs to the HRI1 family.</text>
</comment>